<dbReference type="Pfam" id="PF13385">
    <property type="entry name" value="Laminin_G_3"/>
    <property type="match status" value="1"/>
</dbReference>
<dbReference type="Gene3D" id="2.60.120.200">
    <property type="match status" value="1"/>
</dbReference>
<keyword evidence="2" id="KW-1185">Reference proteome</keyword>
<dbReference type="Proteomes" id="UP001165122">
    <property type="component" value="Unassembled WGS sequence"/>
</dbReference>
<accession>A0A9W7C6V7</accession>
<gene>
    <name evidence="1" type="ORF">TrLO_g11340</name>
</gene>
<comment type="caution">
    <text evidence="1">The sequence shown here is derived from an EMBL/GenBank/DDBJ whole genome shotgun (WGS) entry which is preliminary data.</text>
</comment>
<name>A0A9W7C6V7_9STRA</name>
<dbReference type="SUPFAM" id="SSF49899">
    <property type="entry name" value="Concanavalin A-like lectins/glucanases"/>
    <property type="match status" value="1"/>
</dbReference>
<dbReference type="OrthoDB" id="1602884at2759"/>
<dbReference type="EMBL" id="BRXW01000021">
    <property type="protein sequence ID" value="GMI00270.1"/>
    <property type="molecule type" value="Genomic_DNA"/>
</dbReference>
<protein>
    <submittedName>
        <fullName evidence="1">Uncharacterized protein</fullName>
    </submittedName>
</protein>
<evidence type="ECO:0000313" key="2">
    <source>
        <dbReference type="Proteomes" id="UP001165122"/>
    </source>
</evidence>
<dbReference type="AlphaFoldDB" id="A0A9W7C6V7"/>
<organism evidence="1 2">
    <name type="scientific">Triparma laevis f. longispina</name>
    <dbReference type="NCBI Taxonomy" id="1714387"/>
    <lineage>
        <taxon>Eukaryota</taxon>
        <taxon>Sar</taxon>
        <taxon>Stramenopiles</taxon>
        <taxon>Ochrophyta</taxon>
        <taxon>Bolidophyceae</taxon>
        <taxon>Parmales</taxon>
        <taxon>Triparmaceae</taxon>
        <taxon>Triparma</taxon>
    </lineage>
</organism>
<evidence type="ECO:0000313" key="1">
    <source>
        <dbReference type="EMBL" id="GMI00270.1"/>
    </source>
</evidence>
<sequence length="297" mass="33834">MNPPTPNLPEDCMGVIVSFIKDRDGLAAASRLCQHFRIRARERYLSAPYLILPVSHEWDFRIEGDGDDDVESDVKDKHSNIMVHLCNGKKGATTRSKEGLVMKPDYPSLDAATSGSAELSPFEWGGEMSIEFFVKYKSFLEGSPIFDFCRKKYDPIRQTHEEDEVYVCNVNNGPEILFGIGRGGWEQREPKFIKAGEFSLNEWTHVVVTCKSNDDSWRVEDYEHKKTTMRVYKNGLLAGETKHNGNCEPRVVTRDVQFIGKSTSVVDSPLDATLKFFRIYSKQLSSLEIKLLYDSQK</sequence>
<dbReference type="InterPro" id="IPR013320">
    <property type="entry name" value="ConA-like_dom_sf"/>
</dbReference>
<proteinExistence type="predicted"/>
<reference evidence="2" key="1">
    <citation type="journal article" date="2023" name="Commun. Biol.">
        <title>Genome analysis of Parmales, the sister group of diatoms, reveals the evolutionary specialization of diatoms from phago-mixotrophs to photoautotrophs.</title>
        <authorList>
            <person name="Ban H."/>
            <person name="Sato S."/>
            <person name="Yoshikawa S."/>
            <person name="Yamada K."/>
            <person name="Nakamura Y."/>
            <person name="Ichinomiya M."/>
            <person name="Sato N."/>
            <person name="Blanc-Mathieu R."/>
            <person name="Endo H."/>
            <person name="Kuwata A."/>
            <person name="Ogata H."/>
        </authorList>
    </citation>
    <scope>NUCLEOTIDE SEQUENCE [LARGE SCALE GENOMIC DNA]</scope>
    <source>
        <strain evidence="2">NIES 3700</strain>
    </source>
</reference>